<protein>
    <submittedName>
        <fullName evidence="1">S-adenosyl-L-methionine-dependent methyltransferase</fullName>
    </submittedName>
</protein>
<keyword evidence="1" id="KW-0489">Methyltransferase</keyword>
<dbReference type="GO" id="GO:0032259">
    <property type="term" value="P:methylation"/>
    <property type="evidence" value="ECO:0007669"/>
    <property type="project" value="UniProtKB-KW"/>
</dbReference>
<keyword evidence="2" id="KW-1185">Reference proteome</keyword>
<dbReference type="EMBL" id="ML991789">
    <property type="protein sequence ID" value="KAF2235747.1"/>
    <property type="molecule type" value="Genomic_DNA"/>
</dbReference>
<keyword evidence="1" id="KW-0808">Transferase</keyword>
<dbReference type="PANTHER" id="PTHR43591">
    <property type="entry name" value="METHYLTRANSFERASE"/>
    <property type="match status" value="1"/>
</dbReference>
<accession>A0A6A6HCH1</accession>
<evidence type="ECO:0000313" key="1">
    <source>
        <dbReference type="EMBL" id="KAF2235747.1"/>
    </source>
</evidence>
<reference evidence="1" key="1">
    <citation type="journal article" date="2020" name="Stud. Mycol.">
        <title>101 Dothideomycetes genomes: a test case for predicting lifestyles and emergence of pathogens.</title>
        <authorList>
            <person name="Haridas S."/>
            <person name="Albert R."/>
            <person name="Binder M."/>
            <person name="Bloem J."/>
            <person name="Labutti K."/>
            <person name="Salamov A."/>
            <person name="Andreopoulos B."/>
            <person name="Baker S."/>
            <person name="Barry K."/>
            <person name="Bills G."/>
            <person name="Bluhm B."/>
            <person name="Cannon C."/>
            <person name="Castanera R."/>
            <person name="Culley D."/>
            <person name="Daum C."/>
            <person name="Ezra D."/>
            <person name="Gonzalez J."/>
            <person name="Henrissat B."/>
            <person name="Kuo A."/>
            <person name="Liang C."/>
            <person name="Lipzen A."/>
            <person name="Lutzoni F."/>
            <person name="Magnuson J."/>
            <person name="Mondo S."/>
            <person name="Nolan M."/>
            <person name="Ohm R."/>
            <person name="Pangilinan J."/>
            <person name="Park H.-J."/>
            <person name="Ramirez L."/>
            <person name="Alfaro M."/>
            <person name="Sun H."/>
            <person name="Tritt A."/>
            <person name="Yoshinaga Y."/>
            <person name="Zwiers L.-H."/>
            <person name="Turgeon B."/>
            <person name="Goodwin S."/>
            <person name="Spatafora J."/>
            <person name="Crous P."/>
            <person name="Grigoriev I."/>
        </authorList>
    </citation>
    <scope>NUCLEOTIDE SEQUENCE</scope>
    <source>
        <strain evidence="1">Tuck. ex Michener</strain>
    </source>
</reference>
<dbReference type="SUPFAM" id="SSF53335">
    <property type="entry name" value="S-adenosyl-L-methionine-dependent methyltransferases"/>
    <property type="match status" value="1"/>
</dbReference>
<dbReference type="Pfam" id="PF13489">
    <property type="entry name" value="Methyltransf_23"/>
    <property type="match status" value="1"/>
</dbReference>
<dbReference type="OrthoDB" id="10017101at2759"/>
<name>A0A6A6HCH1_VIRVR</name>
<dbReference type="AlphaFoldDB" id="A0A6A6HCH1"/>
<dbReference type="InterPro" id="IPR029063">
    <property type="entry name" value="SAM-dependent_MTases_sf"/>
</dbReference>
<gene>
    <name evidence="1" type="ORF">EV356DRAFT_513632</name>
</gene>
<dbReference type="CDD" id="cd02440">
    <property type="entry name" value="AdoMet_MTases"/>
    <property type="match status" value="1"/>
</dbReference>
<dbReference type="Gene3D" id="3.40.50.150">
    <property type="entry name" value="Vaccinia Virus protein VP39"/>
    <property type="match status" value="1"/>
</dbReference>
<organism evidence="1 2">
    <name type="scientific">Viridothelium virens</name>
    <name type="common">Speckled blister lichen</name>
    <name type="synonym">Trypethelium virens</name>
    <dbReference type="NCBI Taxonomy" id="1048519"/>
    <lineage>
        <taxon>Eukaryota</taxon>
        <taxon>Fungi</taxon>
        <taxon>Dikarya</taxon>
        <taxon>Ascomycota</taxon>
        <taxon>Pezizomycotina</taxon>
        <taxon>Dothideomycetes</taxon>
        <taxon>Dothideomycetes incertae sedis</taxon>
        <taxon>Trypetheliales</taxon>
        <taxon>Trypetheliaceae</taxon>
        <taxon>Viridothelium</taxon>
    </lineage>
</organism>
<sequence length="249" mass="27464">MSSPSVAFQQHPHTYHDTKAAYLLPNSCRTAEQERLAGQAAALKALVGGNVLHTTALPDSPDARFLDIGCGTGSVTYDIARQFPSAKVYGLDLSAIQILDDKPPNVEFVKGDLFELAGHDERLQLGSFDFVFSRLLICGMTDWVKYLKTVASLLKRGAPCEFQEYTWEHYRDGKRVGLEWRWLQAARAGAKKRGLDLDCGKHMAGYAHNAGLVGITQKTYDVPAGTWMAKSNPQAEIMGIDSERAEIVF</sequence>
<dbReference type="PANTHER" id="PTHR43591:SF24">
    <property type="entry name" value="2-METHOXY-6-POLYPRENYL-1,4-BENZOQUINOL METHYLASE, MITOCHONDRIAL"/>
    <property type="match status" value="1"/>
</dbReference>
<proteinExistence type="predicted"/>
<dbReference type="Proteomes" id="UP000800092">
    <property type="component" value="Unassembled WGS sequence"/>
</dbReference>
<evidence type="ECO:0000313" key="2">
    <source>
        <dbReference type="Proteomes" id="UP000800092"/>
    </source>
</evidence>
<dbReference type="GO" id="GO:0008168">
    <property type="term" value="F:methyltransferase activity"/>
    <property type="evidence" value="ECO:0007669"/>
    <property type="project" value="UniProtKB-KW"/>
</dbReference>